<organism evidence="2 3">
    <name type="scientific">Gymnopilus dilepis</name>
    <dbReference type="NCBI Taxonomy" id="231916"/>
    <lineage>
        <taxon>Eukaryota</taxon>
        <taxon>Fungi</taxon>
        <taxon>Dikarya</taxon>
        <taxon>Basidiomycota</taxon>
        <taxon>Agaricomycotina</taxon>
        <taxon>Agaricomycetes</taxon>
        <taxon>Agaricomycetidae</taxon>
        <taxon>Agaricales</taxon>
        <taxon>Agaricineae</taxon>
        <taxon>Hymenogastraceae</taxon>
        <taxon>Gymnopilus</taxon>
    </lineage>
</organism>
<comment type="caution">
    <text evidence="2">The sequence shown here is derived from an EMBL/GenBank/DDBJ whole genome shotgun (WGS) entry which is preliminary data.</text>
</comment>
<dbReference type="STRING" id="231916.A0A409WAY3"/>
<dbReference type="EMBL" id="NHYE01005237">
    <property type="protein sequence ID" value="PPQ75675.1"/>
    <property type="molecule type" value="Genomic_DNA"/>
</dbReference>
<reference evidence="2 3" key="1">
    <citation type="journal article" date="2018" name="Evol. Lett.">
        <title>Horizontal gene cluster transfer increased hallucinogenic mushroom diversity.</title>
        <authorList>
            <person name="Reynolds H.T."/>
            <person name="Vijayakumar V."/>
            <person name="Gluck-Thaler E."/>
            <person name="Korotkin H.B."/>
            <person name="Matheny P.B."/>
            <person name="Slot J.C."/>
        </authorList>
    </citation>
    <scope>NUCLEOTIDE SEQUENCE [LARGE SCALE GENOMIC DNA]</scope>
    <source>
        <strain evidence="2 3">SRW20</strain>
    </source>
</reference>
<dbReference type="Proteomes" id="UP000284706">
    <property type="component" value="Unassembled WGS sequence"/>
</dbReference>
<proteinExistence type="predicted"/>
<gene>
    <name evidence="2" type="ORF">CVT26_001853</name>
</gene>
<dbReference type="InterPro" id="IPR036291">
    <property type="entry name" value="NAD(P)-bd_dom_sf"/>
</dbReference>
<evidence type="ECO:0000313" key="3">
    <source>
        <dbReference type="Proteomes" id="UP000284706"/>
    </source>
</evidence>
<sequence length="333" mass="37542">MQLSLWALIKDQWTTVPPVAKADLKDKTVIVTGANVGLGFEAAKHFARMNPGKLILACRNKEKGEAAVNAIKQETGCDTVEVWSLDLQSFASVKSFAEKFEEEGNRLDILVENAGTLPTNKLKFTADGWETSVQTNDLSTSLLALLLLPRLLDTAEKFNTAPRLVVLTSETHYWSKPDKRILDSPNPFNQYAHKDHLISRKGGFDRYTVTKLLNILFVRALDERLHRKPLIVNAVFRRDLKGIRRFFDRLMELSLARTTEEGSRVPVWAAVGAEEKKDQLRGAYISLMKVEEPSDFVVSAEGKAAQEKFWNNLIEELNQVEPKVSQIVSQYLS</sequence>
<evidence type="ECO:0000256" key="1">
    <source>
        <dbReference type="ARBA" id="ARBA00023002"/>
    </source>
</evidence>
<dbReference type="AlphaFoldDB" id="A0A409WAY3"/>
<name>A0A409WAY3_9AGAR</name>
<protein>
    <recommendedName>
        <fullName evidence="4">NAD(P)-binding protein</fullName>
    </recommendedName>
</protein>
<dbReference type="GO" id="GO:0016491">
    <property type="term" value="F:oxidoreductase activity"/>
    <property type="evidence" value="ECO:0007669"/>
    <property type="project" value="UniProtKB-KW"/>
</dbReference>
<keyword evidence="3" id="KW-1185">Reference proteome</keyword>
<dbReference type="InterPro" id="IPR002347">
    <property type="entry name" value="SDR_fam"/>
</dbReference>
<accession>A0A409WAY3</accession>
<evidence type="ECO:0000313" key="2">
    <source>
        <dbReference type="EMBL" id="PPQ75675.1"/>
    </source>
</evidence>
<dbReference type="SUPFAM" id="SSF51735">
    <property type="entry name" value="NAD(P)-binding Rossmann-fold domains"/>
    <property type="match status" value="1"/>
</dbReference>
<dbReference type="InParanoid" id="A0A409WAY3"/>
<dbReference type="PANTHER" id="PTHR43157">
    <property type="entry name" value="PHOSPHATIDYLINOSITOL-GLYCAN BIOSYNTHESIS CLASS F PROTEIN-RELATED"/>
    <property type="match status" value="1"/>
</dbReference>
<evidence type="ECO:0008006" key="4">
    <source>
        <dbReference type="Google" id="ProtNLM"/>
    </source>
</evidence>
<dbReference type="PANTHER" id="PTHR43157:SF31">
    <property type="entry name" value="PHOSPHATIDYLINOSITOL-GLYCAN BIOSYNTHESIS CLASS F PROTEIN"/>
    <property type="match status" value="1"/>
</dbReference>
<dbReference type="OrthoDB" id="542013at2759"/>
<keyword evidence="1" id="KW-0560">Oxidoreductase</keyword>
<dbReference type="Pfam" id="PF00106">
    <property type="entry name" value="adh_short"/>
    <property type="match status" value="1"/>
</dbReference>
<dbReference type="PRINTS" id="PR00081">
    <property type="entry name" value="GDHRDH"/>
</dbReference>
<dbReference type="Gene3D" id="3.40.50.720">
    <property type="entry name" value="NAD(P)-binding Rossmann-like Domain"/>
    <property type="match status" value="1"/>
</dbReference>